<accession>A0A2U8HAY8</accession>
<protein>
    <submittedName>
        <fullName evidence="4">Hsp70 family protein</fullName>
    </submittedName>
</protein>
<dbReference type="EMBL" id="CP022189">
    <property type="protein sequence ID" value="AWI83117.1"/>
    <property type="molecule type" value="Genomic_DNA"/>
</dbReference>
<proteinExistence type="inferred from homology"/>
<dbReference type="InterPro" id="IPR043129">
    <property type="entry name" value="ATPase_NBD"/>
</dbReference>
<evidence type="ECO:0000256" key="3">
    <source>
        <dbReference type="ARBA" id="ARBA00022840"/>
    </source>
</evidence>
<sequence length="424" mass="44436">MADADYSGGDCLAVDFGTSNSAAGIVERGAVRLLEIEAGAETLPTAVFFPEEGGMRIGAAASEALIAGEEGRYMRALKSVLGTSLFHEKRLIGGTRRTLADIVTAFLAEMKARAEAQSGRRFTRALSGRPVHFHTSDAERDARAEQDLRGCYLAAGFGSVEMMFEPEAAALASRIAEGTGGIGLIVDIGGGTSDFTVFRSEGDGIAITASHGIRLGGTDFDHAVSMRHAMPLLGLGGELRRDFGEGLLPVPNALYVDLSTWAKIPFLYNRDTERAVADMLRHAVEPKAMKRLQTVITDELGHELAFAVERGKIEANSGAAGAQIAMGMIEPGLGARVTPGTLNAALSEAREALRMAIYETLMLAQVSPAQVDSVVLVGGSSLMALVEGEARAVCPGAALRRSEAFTAVVDGLAWAASGRGVARG</sequence>
<dbReference type="Proteomes" id="UP000244915">
    <property type="component" value="Chromosome 1"/>
</dbReference>
<keyword evidence="3" id="KW-0067">ATP-binding</keyword>
<dbReference type="GO" id="GO:0140662">
    <property type="term" value="F:ATP-dependent protein folding chaperone"/>
    <property type="evidence" value="ECO:0007669"/>
    <property type="project" value="InterPro"/>
</dbReference>
<dbReference type="GO" id="GO:0005524">
    <property type="term" value="F:ATP binding"/>
    <property type="evidence" value="ECO:0007669"/>
    <property type="project" value="UniProtKB-KW"/>
</dbReference>
<dbReference type="AlphaFoldDB" id="A0A2U8HAY8"/>
<dbReference type="PANTHER" id="PTHR19375">
    <property type="entry name" value="HEAT SHOCK PROTEIN 70KDA"/>
    <property type="match status" value="1"/>
</dbReference>
<comment type="similarity">
    <text evidence="1">Belongs to the heat shock protein 70 family.</text>
</comment>
<evidence type="ECO:0000256" key="2">
    <source>
        <dbReference type="ARBA" id="ARBA00022741"/>
    </source>
</evidence>
<dbReference type="KEGG" id="ypac:CEW88_05225"/>
<dbReference type="InterPro" id="IPR018181">
    <property type="entry name" value="Heat_shock_70_CS"/>
</dbReference>
<dbReference type="Gene3D" id="3.90.640.10">
    <property type="entry name" value="Actin, Chain A, domain 4"/>
    <property type="match status" value="1"/>
</dbReference>
<evidence type="ECO:0000256" key="1">
    <source>
        <dbReference type="ARBA" id="ARBA00007381"/>
    </source>
</evidence>
<dbReference type="Pfam" id="PF00012">
    <property type="entry name" value="HSP70"/>
    <property type="match status" value="1"/>
</dbReference>
<dbReference type="PRINTS" id="PR00301">
    <property type="entry name" value="HEATSHOCK70"/>
</dbReference>
<dbReference type="OrthoDB" id="9807934at2"/>
<evidence type="ECO:0000313" key="5">
    <source>
        <dbReference type="Proteomes" id="UP000244915"/>
    </source>
</evidence>
<reference evidence="4 5" key="1">
    <citation type="submission" date="2017-06" db="EMBL/GenBank/DDBJ databases">
        <title>Yangia sp. YSBP01 complete genome sequence.</title>
        <authorList>
            <person name="Woo J.-H."/>
            <person name="Kim H.-S."/>
        </authorList>
    </citation>
    <scope>NUCLEOTIDE SEQUENCE [LARGE SCALE GENOMIC DNA]</scope>
    <source>
        <strain evidence="4 5">YSBP01</strain>
    </source>
</reference>
<evidence type="ECO:0000313" key="4">
    <source>
        <dbReference type="EMBL" id="AWI83117.1"/>
    </source>
</evidence>
<keyword evidence="2" id="KW-0547">Nucleotide-binding</keyword>
<name>A0A2U8HAY8_9RHOB</name>
<dbReference type="InterPro" id="IPR013126">
    <property type="entry name" value="Hsp_70_fam"/>
</dbReference>
<dbReference type="PROSITE" id="PS00329">
    <property type="entry name" value="HSP70_2"/>
    <property type="match status" value="1"/>
</dbReference>
<organism evidence="4 5">
    <name type="scientific">Alloyangia pacifica</name>
    <dbReference type="NCBI Taxonomy" id="311180"/>
    <lineage>
        <taxon>Bacteria</taxon>
        <taxon>Pseudomonadati</taxon>
        <taxon>Pseudomonadota</taxon>
        <taxon>Alphaproteobacteria</taxon>
        <taxon>Rhodobacterales</taxon>
        <taxon>Roseobacteraceae</taxon>
        <taxon>Alloyangia</taxon>
    </lineage>
</organism>
<dbReference type="SUPFAM" id="SSF53067">
    <property type="entry name" value="Actin-like ATPase domain"/>
    <property type="match status" value="2"/>
</dbReference>
<dbReference type="Gene3D" id="3.30.420.40">
    <property type="match status" value="3"/>
</dbReference>
<gene>
    <name evidence="4" type="ORF">CEW88_05225</name>
</gene>
<dbReference type="RefSeq" id="WP_108965004.1">
    <property type="nucleotide sequence ID" value="NZ_CP022189.1"/>
</dbReference>